<evidence type="ECO:0000256" key="4">
    <source>
        <dbReference type="HAMAP-Rule" id="MF_03009"/>
    </source>
</evidence>
<feature type="region of interest" description="Disordered" evidence="5">
    <location>
        <begin position="1"/>
        <end position="70"/>
    </location>
</feature>
<sequence length="266" mass="29227">MSWDDEDFEYPTASNAQVSESWEDQLEDDEPVLDSWDMDSDDEKAKQEKKPAPKAAPKAAKPVKAGKKKTADKKLLDIDLVDEKTKKEMLKEAELNSDLNNAADLFGGLGVANEHPRAKALAAEQASKASTPKLDKNTPISAHPLFEVETKQDFERLRKAISPALTDLAKKSQLHYSTSLAIDLIRDLCGPMSVENTRKVVSTLNAMITQKVKEERQARLAKTGGTSTGGAGKKKAKGQVNIGSSFKKDNYDDFLPDDDLGDDDFM</sequence>
<dbReference type="eggNOG" id="KOG4813">
    <property type="taxonomic scope" value="Eukaryota"/>
</dbReference>
<evidence type="ECO:0000256" key="5">
    <source>
        <dbReference type="SAM" id="MobiDB-lite"/>
    </source>
</evidence>
<dbReference type="GO" id="GO:0033290">
    <property type="term" value="C:eukaryotic 48S preinitiation complex"/>
    <property type="evidence" value="ECO:0007669"/>
    <property type="project" value="UniProtKB-UniRule"/>
</dbReference>
<dbReference type="EMBL" id="AEOI02000003">
    <property type="protein sequence ID" value="ESX02860.1"/>
    <property type="molecule type" value="Genomic_DNA"/>
</dbReference>
<dbReference type="GO" id="GO:0003743">
    <property type="term" value="F:translation initiation factor activity"/>
    <property type="evidence" value="ECO:0007669"/>
    <property type="project" value="UniProtKB-UniRule"/>
</dbReference>
<dbReference type="InterPro" id="IPR023194">
    <property type="entry name" value="eIF3-like_dom_sf"/>
</dbReference>
<dbReference type="InterPro" id="IPR013906">
    <property type="entry name" value="eIF3j"/>
</dbReference>
<dbReference type="PANTHER" id="PTHR21681">
    <property type="entry name" value="EUKARYOTIC TRANSLATION INITIATION FACTOR 3 SUBUNIT J"/>
    <property type="match status" value="1"/>
</dbReference>
<dbReference type="GO" id="GO:0000462">
    <property type="term" value="P:maturation of SSU-rRNA from tricistronic rRNA transcript (SSU-rRNA, 5.8S rRNA, LSU-rRNA)"/>
    <property type="evidence" value="ECO:0007669"/>
    <property type="project" value="EnsemblFungi"/>
</dbReference>
<dbReference type="GO" id="GO:0016282">
    <property type="term" value="C:eukaryotic 43S preinitiation complex"/>
    <property type="evidence" value="ECO:0007669"/>
    <property type="project" value="UniProtKB-UniRule"/>
</dbReference>
<dbReference type="PANTHER" id="PTHR21681:SF0">
    <property type="entry name" value="EUKARYOTIC TRANSLATION INITIATION FACTOR 3 SUBUNIT J"/>
    <property type="match status" value="1"/>
</dbReference>
<gene>
    <name evidence="4" type="primary">HCR1</name>
    <name evidence="6" type="ORF">HPODL_02176</name>
</gene>
<dbReference type="HAMAP" id="MF_03009">
    <property type="entry name" value="eIF3j"/>
    <property type="match status" value="1"/>
</dbReference>
<dbReference type="GO" id="GO:0000184">
    <property type="term" value="P:nuclear-transcribed mRNA catabolic process, nonsense-mediated decay"/>
    <property type="evidence" value="ECO:0007669"/>
    <property type="project" value="EnsemblFungi"/>
</dbReference>
<comment type="subcellular location">
    <subcellularLocation>
        <location evidence="4">Cytoplasm</location>
    </subcellularLocation>
</comment>
<reference evidence="6 7" key="1">
    <citation type="journal article" date="2013" name="BMC Genomics">
        <title>Genome sequence and analysis of methylotrophic yeast Hansenula polymorpha DL1.</title>
        <authorList>
            <person name="Ravin N.V."/>
            <person name="Eldarov M.A."/>
            <person name="Kadnikov V.V."/>
            <person name="Beletsky A.V."/>
            <person name="Schneider J."/>
            <person name="Mardanova E.S."/>
            <person name="Smekalova E.M."/>
            <person name="Zvereva M.I."/>
            <person name="Dontsova O.A."/>
            <person name="Mardanov A.V."/>
            <person name="Skryabin K.G."/>
        </authorList>
    </citation>
    <scope>NUCLEOTIDE SEQUENCE [LARGE SCALE GENOMIC DNA]</scope>
    <source>
        <strain evidence="7">ATCC 26012 / BCRC 20466 / JCM 22074 / NRRL Y-7560 / DL-1</strain>
    </source>
</reference>
<dbReference type="OrthoDB" id="20381at2759"/>
<keyword evidence="1 4" id="KW-0963">Cytoplasm</keyword>
<protein>
    <recommendedName>
        <fullName evidence="4">Eukaryotic translation initiation factor 3 subunit J</fullName>
        <shortName evidence="4">eIF3j</shortName>
    </recommendedName>
    <alternativeName>
        <fullName evidence="4">Eukaryotic translation initiation factor 3 30 kDa subunit homolog</fullName>
        <shortName evidence="4">eIF-3 30 kDa subunit homolog</shortName>
    </alternativeName>
</protein>
<evidence type="ECO:0000256" key="3">
    <source>
        <dbReference type="ARBA" id="ARBA00022917"/>
    </source>
</evidence>
<feature type="compositionally biased region" description="Acidic residues" evidence="5">
    <location>
        <begin position="21"/>
        <end position="42"/>
    </location>
</feature>
<comment type="function">
    <text evidence="4">Component of the eukaryotic translation initiation factor 3 (eIF-3) complex, which is involved in protein synthesis of a specialized repertoire of mRNAs and, together with other initiation factors, stimulates binding of mRNA and methionyl-tRNAi to the 40S ribosome. The eIF-3 complex specifically targets and initiates translation of a subset of mRNAs involved in cell proliferation.</text>
</comment>
<dbReference type="HOGENOM" id="CLU_085412_0_0_1"/>
<evidence type="ECO:0000256" key="2">
    <source>
        <dbReference type="ARBA" id="ARBA00022540"/>
    </source>
</evidence>
<proteinExistence type="inferred from homology"/>
<keyword evidence="3 4" id="KW-0648">Protein biosynthesis</keyword>
<dbReference type="Proteomes" id="UP000008673">
    <property type="component" value="Unassembled WGS sequence"/>
</dbReference>
<dbReference type="AlphaFoldDB" id="W1QKP4"/>
<evidence type="ECO:0000313" key="7">
    <source>
        <dbReference type="Proteomes" id="UP000008673"/>
    </source>
</evidence>
<dbReference type="Pfam" id="PF08597">
    <property type="entry name" value="eIF3_subunit"/>
    <property type="match status" value="1"/>
</dbReference>
<keyword evidence="2 4" id="KW-0396">Initiation factor</keyword>
<evidence type="ECO:0000313" key="6">
    <source>
        <dbReference type="EMBL" id="ESX02860.1"/>
    </source>
</evidence>
<dbReference type="GO" id="GO:0005852">
    <property type="term" value="C:eukaryotic translation initiation factor 3 complex"/>
    <property type="evidence" value="ECO:0007669"/>
    <property type="project" value="UniProtKB-UniRule"/>
</dbReference>
<feature type="region of interest" description="Disordered" evidence="5">
    <location>
        <begin position="215"/>
        <end position="266"/>
    </location>
</feature>
<dbReference type="GO" id="GO:0001732">
    <property type="term" value="P:formation of cytoplasmic translation initiation complex"/>
    <property type="evidence" value="ECO:0007669"/>
    <property type="project" value="UniProtKB-UniRule"/>
</dbReference>
<comment type="similarity">
    <text evidence="4">Belongs to the eIF-3 subunit J family.</text>
</comment>
<feature type="compositionally biased region" description="Low complexity" evidence="5">
    <location>
        <begin position="53"/>
        <end position="63"/>
    </location>
</feature>
<dbReference type="Gene3D" id="1.10.246.60">
    <property type="entry name" value="Eukaryotic translation initiation factor 3 like domains"/>
    <property type="match status" value="1"/>
</dbReference>
<feature type="compositionally biased region" description="Acidic residues" evidence="5">
    <location>
        <begin position="252"/>
        <end position="266"/>
    </location>
</feature>
<accession>W1QKP4</accession>
<dbReference type="STRING" id="871575.W1QKP4"/>
<name>W1QKP4_OGAPD</name>
<dbReference type="OMA" id="KPHYALW"/>
<organism evidence="6 7">
    <name type="scientific">Ogataea parapolymorpha (strain ATCC 26012 / BCRC 20466 / JCM 22074 / NRRL Y-7560 / DL-1)</name>
    <name type="common">Yeast</name>
    <name type="synonym">Hansenula polymorpha</name>
    <dbReference type="NCBI Taxonomy" id="871575"/>
    <lineage>
        <taxon>Eukaryota</taxon>
        <taxon>Fungi</taxon>
        <taxon>Dikarya</taxon>
        <taxon>Ascomycota</taxon>
        <taxon>Saccharomycotina</taxon>
        <taxon>Pichiomycetes</taxon>
        <taxon>Pichiales</taxon>
        <taxon>Pichiaceae</taxon>
        <taxon>Ogataea</taxon>
    </lineage>
</organism>
<dbReference type="RefSeq" id="XP_013937271.1">
    <property type="nucleotide sequence ID" value="XM_014081796.1"/>
</dbReference>
<evidence type="ECO:0000256" key="1">
    <source>
        <dbReference type="ARBA" id="ARBA00022490"/>
    </source>
</evidence>
<dbReference type="GeneID" id="25771631"/>
<keyword evidence="7" id="KW-1185">Reference proteome</keyword>
<dbReference type="KEGG" id="opa:HPODL_02176"/>
<comment type="caution">
    <text evidence="6">The sequence shown here is derived from an EMBL/GenBank/DDBJ whole genome shotgun (WGS) entry which is preliminary data.</text>
</comment>
<comment type="subunit">
    <text evidence="4">Component of the eukaryotic translation initiation factor 3 (eIF-3) complex.</text>
</comment>